<sequence length="375" mass="41981">MTPAQDRRHISALIDEATAAGARPTAACAALGLSLRTLQRWRDPAGGVREDRRPCADRPAPPNRLTEAERDRIVDTCNSPPFASLPPSQIVPKLADEGVYIASESSMYRVLRERGQNHRRGRARRPGRSRPPASFEAKGPCQVWSWDITWLPGPIAGMFFYLYLIVDIFSRKIVGWEVHERETAEFAARVLERAVRAERCLTSPPVLHADNGSPMKGATMKVTMERLGVIASFSRPRVSNDNPYSEALFRTCKYTPRWPTRGFATIDEARAWVMDFVRWYNTGHRHSAIRFVTPDQRHRGEDHALLAERHRVYQLARAAHPERWSGQTRNWQPIASVWLNPERPDAGRKGHGAADALPHQAGGGGPMAGPAEQAA</sequence>
<feature type="region of interest" description="Disordered" evidence="1">
    <location>
        <begin position="44"/>
        <end position="66"/>
    </location>
</feature>
<reference evidence="3 4" key="1">
    <citation type="submission" date="2016-10" db="EMBL/GenBank/DDBJ databases">
        <authorList>
            <person name="de Groot N.N."/>
        </authorList>
    </citation>
    <scope>NUCLEOTIDE SEQUENCE [LARGE SCALE GENOMIC DNA]</scope>
    <source>
        <strain evidence="3 4">DSM 27375</strain>
    </source>
</reference>
<dbReference type="Pfam" id="PF00665">
    <property type="entry name" value="rve"/>
    <property type="match status" value="1"/>
</dbReference>
<feature type="domain" description="Integrase catalytic" evidence="2">
    <location>
        <begin position="136"/>
        <end position="302"/>
    </location>
</feature>
<feature type="region of interest" description="Disordered" evidence="1">
    <location>
        <begin position="341"/>
        <end position="375"/>
    </location>
</feature>
<dbReference type="GO" id="GO:0003676">
    <property type="term" value="F:nucleic acid binding"/>
    <property type="evidence" value="ECO:0007669"/>
    <property type="project" value="InterPro"/>
</dbReference>
<accession>A0A1G7UWY3</accession>
<proteinExistence type="predicted"/>
<feature type="region of interest" description="Disordered" evidence="1">
    <location>
        <begin position="114"/>
        <end position="138"/>
    </location>
</feature>
<dbReference type="NCBIfam" id="NF033516">
    <property type="entry name" value="transpos_IS3"/>
    <property type="match status" value="1"/>
</dbReference>
<evidence type="ECO:0000313" key="3">
    <source>
        <dbReference type="EMBL" id="SDG52115.1"/>
    </source>
</evidence>
<gene>
    <name evidence="3" type="ORF">SAMN04488117_1291</name>
</gene>
<dbReference type="InterPro" id="IPR048020">
    <property type="entry name" value="Transpos_IS3"/>
</dbReference>
<name>A0A1G7UWY3_9RHOB</name>
<dbReference type="InterPro" id="IPR036397">
    <property type="entry name" value="RNaseH_sf"/>
</dbReference>
<dbReference type="EMBL" id="FNBL01000029">
    <property type="protein sequence ID" value="SDG52115.1"/>
    <property type="molecule type" value="Genomic_DNA"/>
</dbReference>
<dbReference type="InterPro" id="IPR001584">
    <property type="entry name" value="Integrase_cat-core"/>
</dbReference>
<dbReference type="InterPro" id="IPR012337">
    <property type="entry name" value="RNaseH-like_sf"/>
</dbReference>
<evidence type="ECO:0000256" key="1">
    <source>
        <dbReference type="SAM" id="MobiDB-lite"/>
    </source>
</evidence>
<dbReference type="InterPro" id="IPR050900">
    <property type="entry name" value="Transposase_IS3/IS150/IS904"/>
</dbReference>
<dbReference type="PROSITE" id="PS50994">
    <property type="entry name" value="INTEGRASE"/>
    <property type="match status" value="1"/>
</dbReference>
<dbReference type="PANTHER" id="PTHR46889">
    <property type="entry name" value="TRANSPOSASE INSF FOR INSERTION SEQUENCE IS3B-RELATED"/>
    <property type="match status" value="1"/>
</dbReference>
<organism evidence="3 4">
    <name type="scientific">Celeribacter baekdonensis</name>
    <dbReference type="NCBI Taxonomy" id="875171"/>
    <lineage>
        <taxon>Bacteria</taxon>
        <taxon>Pseudomonadati</taxon>
        <taxon>Pseudomonadota</taxon>
        <taxon>Alphaproteobacteria</taxon>
        <taxon>Rhodobacterales</taxon>
        <taxon>Roseobacteraceae</taxon>
        <taxon>Celeribacter</taxon>
    </lineage>
</organism>
<dbReference type="PANTHER" id="PTHR46889:SF4">
    <property type="entry name" value="TRANSPOSASE INSO FOR INSERTION SEQUENCE ELEMENT IS911B-RELATED"/>
    <property type="match status" value="1"/>
</dbReference>
<evidence type="ECO:0000259" key="2">
    <source>
        <dbReference type="PROSITE" id="PS50994"/>
    </source>
</evidence>
<feature type="compositionally biased region" description="Basic and acidic residues" evidence="1">
    <location>
        <begin position="44"/>
        <end position="56"/>
    </location>
</feature>
<dbReference type="GO" id="GO:0015074">
    <property type="term" value="P:DNA integration"/>
    <property type="evidence" value="ECO:0007669"/>
    <property type="project" value="InterPro"/>
</dbReference>
<dbReference type="Proteomes" id="UP000182284">
    <property type="component" value="Unassembled WGS sequence"/>
</dbReference>
<dbReference type="SUPFAM" id="SSF53098">
    <property type="entry name" value="Ribonuclease H-like"/>
    <property type="match status" value="1"/>
</dbReference>
<protein>
    <submittedName>
        <fullName evidence="3">Transposase InsO and inactivated derivatives</fullName>
    </submittedName>
</protein>
<dbReference type="InterPro" id="IPR009057">
    <property type="entry name" value="Homeodomain-like_sf"/>
</dbReference>
<feature type="compositionally biased region" description="Basic residues" evidence="1">
    <location>
        <begin position="117"/>
        <end position="128"/>
    </location>
</feature>
<dbReference type="AlphaFoldDB" id="A0A1G7UWY3"/>
<dbReference type="SUPFAM" id="SSF46689">
    <property type="entry name" value="Homeodomain-like"/>
    <property type="match status" value="1"/>
</dbReference>
<dbReference type="Gene3D" id="3.30.420.10">
    <property type="entry name" value="Ribonuclease H-like superfamily/Ribonuclease H"/>
    <property type="match status" value="1"/>
</dbReference>
<dbReference type="Pfam" id="PF13565">
    <property type="entry name" value="HTH_32"/>
    <property type="match status" value="1"/>
</dbReference>
<evidence type="ECO:0000313" key="4">
    <source>
        <dbReference type="Proteomes" id="UP000182284"/>
    </source>
</evidence>